<dbReference type="EMBL" id="FWXS01000003">
    <property type="protein sequence ID" value="SMC49682.1"/>
    <property type="molecule type" value="Genomic_DNA"/>
</dbReference>
<keyword evidence="2" id="KW-1185">Reference proteome</keyword>
<dbReference type="OrthoDB" id="1453121at2"/>
<reference evidence="1 2" key="1">
    <citation type="submission" date="2017-04" db="EMBL/GenBank/DDBJ databases">
        <authorList>
            <person name="Afonso C.L."/>
            <person name="Miller P.J."/>
            <person name="Scott M.A."/>
            <person name="Spackman E."/>
            <person name="Goraichik I."/>
            <person name="Dimitrov K.M."/>
            <person name="Suarez D.L."/>
            <person name="Swayne D.E."/>
        </authorList>
    </citation>
    <scope>NUCLEOTIDE SEQUENCE [LARGE SCALE GENOMIC DNA]</scope>
    <source>
        <strain evidence="1 2">CGMCC 1.12708</strain>
    </source>
</reference>
<dbReference type="AlphaFoldDB" id="A0A1W1ZN90"/>
<proteinExistence type="predicted"/>
<sequence length="64" mass="7416">MDNPFKQIIEHQQVPEVLREKVMDDIRLIKLSLDMADLVAIKYPSSILDIFGSTTKKKDNDKNK</sequence>
<protein>
    <submittedName>
        <fullName evidence="1">Uncharacterized protein</fullName>
    </submittedName>
</protein>
<dbReference type="RefSeq" id="WP_084016687.1">
    <property type="nucleotide sequence ID" value="NZ_FWXS01000003.1"/>
</dbReference>
<organism evidence="1 2">
    <name type="scientific">Moheibacter sediminis</name>
    <dbReference type="NCBI Taxonomy" id="1434700"/>
    <lineage>
        <taxon>Bacteria</taxon>
        <taxon>Pseudomonadati</taxon>
        <taxon>Bacteroidota</taxon>
        <taxon>Flavobacteriia</taxon>
        <taxon>Flavobacteriales</taxon>
        <taxon>Weeksellaceae</taxon>
        <taxon>Moheibacter</taxon>
    </lineage>
</organism>
<dbReference type="Proteomes" id="UP000192393">
    <property type="component" value="Unassembled WGS sequence"/>
</dbReference>
<dbReference type="STRING" id="1434700.SAMN06296427_10394"/>
<name>A0A1W1ZN90_9FLAO</name>
<accession>A0A1W1ZN90</accession>
<gene>
    <name evidence="1" type="ORF">SAMN06296427_10394</name>
</gene>
<evidence type="ECO:0000313" key="1">
    <source>
        <dbReference type="EMBL" id="SMC49682.1"/>
    </source>
</evidence>
<evidence type="ECO:0000313" key="2">
    <source>
        <dbReference type="Proteomes" id="UP000192393"/>
    </source>
</evidence>